<dbReference type="CDD" id="cd14134">
    <property type="entry name" value="PKc_CLK"/>
    <property type="match status" value="1"/>
</dbReference>
<dbReference type="GO" id="GO:0005634">
    <property type="term" value="C:nucleus"/>
    <property type="evidence" value="ECO:0007669"/>
    <property type="project" value="TreeGrafter"/>
</dbReference>
<feature type="region of interest" description="Disordered" evidence="7">
    <location>
        <begin position="56"/>
        <end position="76"/>
    </location>
</feature>
<keyword evidence="5 6" id="KW-0067">ATP-binding</keyword>
<dbReference type="InterPro" id="IPR000719">
    <property type="entry name" value="Prot_kinase_dom"/>
</dbReference>
<dbReference type="GO" id="GO:0043484">
    <property type="term" value="P:regulation of RNA splicing"/>
    <property type="evidence" value="ECO:0007669"/>
    <property type="project" value="TreeGrafter"/>
</dbReference>
<evidence type="ECO:0000259" key="8">
    <source>
        <dbReference type="PROSITE" id="PS50011"/>
    </source>
</evidence>
<name>A0AAJ0CE92_9HYPO</name>
<keyword evidence="2 9" id="KW-0808">Transferase</keyword>
<keyword evidence="10" id="KW-1185">Reference proteome</keyword>
<dbReference type="Gene3D" id="3.30.200.20">
    <property type="entry name" value="Phosphorylase Kinase, domain 1"/>
    <property type="match status" value="1"/>
</dbReference>
<evidence type="ECO:0000256" key="2">
    <source>
        <dbReference type="ARBA" id="ARBA00022679"/>
    </source>
</evidence>
<evidence type="ECO:0000256" key="4">
    <source>
        <dbReference type="ARBA" id="ARBA00022777"/>
    </source>
</evidence>
<dbReference type="PROSITE" id="PS00107">
    <property type="entry name" value="PROTEIN_KINASE_ATP"/>
    <property type="match status" value="1"/>
</dbReference>
<evidence type="ECO:0000256" key="6">
    <source>
        <dbReference type="PROSITE-ProRule" id="PRU10141"/>
    </source>
</evidence>
<dbReference type="InterPro" id="IPR008271">
    <property type="entry name" value="Ser/Thr_kinase_AS"/>
</dbReference>
<dbReference type="PROSITE" id="PS50011">
    <property type="entry name" value="PROTEIN_KINASE_DOM"/>
    <property type="match status" value="1"/>
</dbReference>
<feature type="region of interest" description="Disordered" evidence="7">
    <location>
        <begin position="101"/>
        <end position="145"/>
    </location>
</feature>
<feature type="compositionally biased region" description="Basic and acidic residues" evidence="7">
    <location>
        <begin position="131"/>
        <end position="144"/>
    </location>
</feature>
<dbReference type="PANTHER" id="PTHR45646">
    <property type="entry name" value="SERINE/THREONINE-PROTEIN KINASE DOA-RELATED"/>
    <property type="match status" value="1"/>
</dbReference>
<feature type="binding site" evidence="6">
    <location>
        <position position="220"/>
    </location>
    <ligand>
        <name>ATP</name>
        <dbReference type="ChEBI" id="CHEBI:30616"/>
    </ligand>
</feature>
<evidence type="ECO:0000313" key="10">
    <source>
        <dbReference type="Proteomes" id="UP001251528"/>
    </source>
</evidence>
<dbReference type="Gene3D" id="1.10.510.10">
    <property type="entry name" value="Transferase(Phosphotransferase) domain 1"/>
    <property type="match status" value="1"/>
</dbReference>
<dbReference type="Proteomes" id="UP001251528">
    <property type="component" value="Unassembled WGS sequence"/>
</dbReference>
<evidence type="ECO:0000313" key="9">
    <source>
        <dbReference type="EMBL" id="KAK2591376.1"/>
    </source>
</evidence>
<dbReference type="GO" id="GO:0004674">
    <property type="term" value="F:protein serine/threonine kinase activity"/>
    <property type="evidence" value="ECO:0007669"/>
    <property type="project" value="UniProtKB-KW"/>
</dbReference>
<organism evidence="9 10">
    <name type="scientific">Conoideocrella luteorostrata</name>
    <dbReference type="NCBI Taxonomy" id="1105319"/>
    <lineage>
        <taxon>Eukaryota</taxon>
        <taxon>Fungi</taxon>
        <taxon>Dikarya</taxon>
        <taxon>Ascomycota</taxon>
        <taxon>Pezizomycotina</taxon>
        <taxon>Sordariomycetes</taxon>
        <taxon>Hypocreomycetidae</taxon>
        <taxon>Hypocreales</taxon>
        <taxon>Clavicipitaceae</taxon>
        <taxon>Conoideocrella</taxon>
    </lineage>
</organism>
<dbReference type="InterPro" id="IPR051175">
    <property type="entry name" value="CLK_kinases"/>
</dbReference>
<dbReference type="PANTHER" id="PTHR45646:SF11">
    <property type="entry name" value="SERINE_THREONINE-PROTEIN KINASE DOA"/>
    <property type="match status" value="1"/>
</dbReference>
<protein>
    <submittedName>
        <fullName evidence="9">Dual specificity protein kinase kns1</fullName>
        <ecNumber evidence="9">2.7.12.1</ecNumber>
    </submittedName>
</protein>
<evidence type="ECO:0000256" key="7">
    <source>
        <dbReference type="SAM" id="MobiDB-lite"/>
    </source>
</evidence>
<comment type="caution">
    <text evidence="9">The sequence shown here is derived from an EMBL/GenBank/DDBJ whole genome shotgun (WGS) entry which is preliminary data.</text>
</comment>
<evidence type="ECO:0000256" key="1">
    <source>
        <dbReference type="ARBA" id="ARBA00022527"/>
    </source>
</evidence>
<dbReference type="EC" id="2.7.12.1" evidence="9"/>
<dbReference type="EMBL" id="JASWJB010000341">
    <property type="protein sequence ID" value="KAK2591376.1"/>
    <property type="molecule type" value="Genomic_DNA"/>
</dbReference>
<proteinExistence type="predicted"/>
<dbReference type="InterPro" id="IPR017441">
    <property type="entry name" value="Protein_kinase_ATP_BS"/>
</dbReference>
<keyword evidence="4 9" id="KW-0418">Kinase</keyword>
<feature type="compositionally biased region" description="Polar residues" evidence="7">
    <location>
        <begin position="56"/>
        <end position="67"/>
    </location>
</feature>
<feature type="non-terminal residue" evidence="9">
    <location>
        <position position="557"/>
    </location>
</feature>
<evidence type="ECO:0000256" key="3">
    <source>
        <dbReference type="ARBA" id="ARBA00022741"/>
    </source>
</evidence>
<dbReference type="SUPFAM" id="SSF56112">
    <property type="entry name" value="Protein kinase-like (PK-like)"/>
    <property type="match status" value="1"/>
</dbReference>
<dbReference type="InterPro" id="IPR011009">
    <property type="entry name" value="Kinase-like_dom_sf"/>
</dbReference>
<dbReference type="AlphaFoldDB" id="A0AAJ0CE92"/>
<dbReference type="GO" id="GO:0005524">
    <property type="term" value="F:ATP binding"/>
    <property type="evidence" value="ECO:0007669"/>
    <property type="project" value="UniProtKB-UniRule"/>
</dbReference>
<feature type="domain" description="Protein kinase" evidence="8">
    <location>
        <begin position="191"/>
        <end position="529"/>
    </location>
</feature>
<gene>
    <name evidence="9" type="primary">KNS1</name>
    <name evidence="9" type="ORF">QQS21_010936</name>
</gene>
<dbReference type="PROSITE" id="PS00108">
    <property type="entry name" value="PROTEIN_KINASE_ST"/>
    <property type="match status" value="1"/>
</dbReference>
<dbReference type="SMART" id="SM00220">
    <property type="entry name" value="S_TKc"/>
    <property type="match status" value="1"/>
</dbReference>
<dbReference type="GO" id="GO:0004712">
    <property type="term" value="F:protein serine/threonine/tyrosine kinase activity"/>
    <property type="evidence" value="ECO:0007669"/>
    <property type="project" value="UniProtKB-EC"/>
</dbReference>
<sequence length="557" mass="62781">MPTDFIRTEYGPCSPSNYPRRAPRVPDWNAFYKNGLPEEVIVLEDSPDTPNSSLLLNTPATDIATSQPGPPTKKRRLYDHDSRHATVTPQNQCSAFPIDQTNNIDALSSRKRRRTRQEKQIDDDDGGGIRQDTKTKRLFEDYKPPRGLPTVVGTAAIRRVKSGDGSCEEPAADDADGHIILVPGQHITKQYRVEKLLGQGTFGKVVQAYDLMHNEHVALKVVRSNQKYRYAAYVEARVLQTLQNHDPGNKYGCIHSKDVFDYKGHICIAMDLLSLSVYDFLRRNQFAPFPNSHIQSIAHQLLTSVAYLHDLRLIHTDLKPENILLRDASYQSLPYSGKIPSTSSNTSRTGTQRRVLLNTEICVIDFGSSTFEAEYHSSVVSTRHYRAPEIILGIGWSYPCDIWSIACILVELFTGDLLFGTHDNREHLAMMEVVCGCKVDYSLIRQANGRSKTSNAGNASYFKRLRLNYPVDATTRSSKRGVKAMKKLSDVIPSTNDFLTGFLELLQKMLMFDPKKRITARQALRHPWFGEISHDDGTEAARLCAEYTSSGRKKRSL</sequence>
<accession>A0AAJ0CE92</accession>
<evidence type="ECO:0000256" key="5">
    <source>
        <dbReference type="ARBA" id="ARBA00022840"/>
    </source>
</evidence>
<keyword evidence="3 6" id="KW-0547">Nucleotide-binding</keyword>
<keyword evidence="1" id="KW-0723">Serine/threonine-protein kinase</keyword>
<reference evidence="9" key="1">
    <citation type="submission" date="2023-06" db="EMBL/GenBank/DDBJ databases">
        <title>Conoideocrella luteorostrata (Hypocreales: Clavicipitaceae), a potential biocontrol fungus for elongate hemlock scale in United States Christmas tree production areas.</title>
        <authorList>
            <person name="Barrett H."/>
            <person name="Lovett B."/>
            <person name="Macias A.M."/>
            <person name="Stajich J.E."/>
            <person name="Kasson M.T."/>
        </authorList>
    </citation>
    <scope>NUCLEOTIDE SEQUENCE</scope>
    <source>
        <strain evidence="9">ARSEF 14590</strain>
    </source>
</reference>
<dbReference type="Pfam" id="PF00069">
    <property type="entry name" value="Pkinase"/>
    <property type="match status" value="1"/>
</dbReference>